<evidence type="ECO:0000256" key="2">
    <source>
        <dbReference type="ARBA" id="ARBA00004609"/>
    </source>
</evidence>
<evidence type="ECO:0000256" key="5">
    <source>
        <dbReference type="ARBA" id="ARBA00022729"/>
    </source>
</evidence>
<sequence length="568" mass="60320">MNQTNDNVPVFIPDVLQQENIRVNPVIGQRRIEVVTTTKAAAAMAMQIGFFLAIIVLTTGAQAASENQAEFGQLCHLYQLMTDPIAPITLTQGAGEGTKTSPLAAVQTIMERAQKLNLSVAEDGINTVLADKAKYKNKAAIDGDTAVKGYFTDKTDDDITNLRAEYEEITTASGDSAAFRKKYGTPLNKQQRDALRTPISTLYVKLIGVKNEIKHRTELAYSLITSARVTLAKAVYGDAAVTPIEAHIKPEASLPTITPANFPWHNGGDRNAVCKTAGTDANKAGMALATDMLCICLKHQANTHDACSTSFAPTQAVYNTGRTPAEAQAAFTALKAKCQNSQQAYSIQELPHLFTSAVAAIKASMGTNHVTAAAANTAANTPGKKAFFYGRFVLAGSAPACDADDASPHQTAAKGICIDYSGLMKPGSDIPWIKLVHSGINQLQAAETEESAAISLVGAAEGLETQMESLLLMKSLLTPAASVLIATSNQPSADAQNKCAKFDNNETDCKNNDCDYEKTNKKCKTKTGTESPAATTGEQAGKKCSDYGNQQECEKANDGIPAGQPRKC</sequence>
<keyword evidence="3" id="KW-1003">Cell membrane</keyword>
<proteinExistence type="predicted"/>
<reference evidence="12" key="1">
    <citation type="submission" date="2005-06" db="EMBL/GenBank/DDBJ databases">
        <authorList>
            <person name="Lennard N."/>
            <person name="Barron A."/>
            <person name="Clark L."/>
            <person name="Corton C."/>
            <person name="Harris B."/>
            <person name="Line A."/>
            <person name="Berriman M."/>
            <person name="Hertz-Fowler C."/>
            <person name="Renauld H."/>
            <person name="Bohme U."/>
            <person name="Arrowsmith C."/>
            <person name="Cronin C."/>
            <person name="Davies R."/>
            <person name="Doggett J."/>
            <person name="Fraser A."/>
            <person name="Johnson D."/>
            <person name="Larke N."/>
            <person name="Leech V."/>
            <person name="Lord A."/>
            <person name="MacLeod A."/>
            <person name="Norbertczak H."/>
            <person name="Ormand D."/>
            <person name="Quail M."/>
            <person name="Rabbinowitsch E."/>
            <person name="Rajandream M."/>
            <person name="Reitter C."/>
            <person name="Sharp S."/>
            <person name="Woodward J."/>
            <person name="Hall N."/>
            <person name="Melville S.and.Barrell.B."/>
        </authorList>
    </citation>
    <scope>NUCLEOTIDE SEQUENCE</scope>
    <source>
        <strain evidence="12">927/4 GUTat10.1</strain>
    </source>
</reference>
<keyword evidence="4" id="KW-0336">GPI-anchor</keyword>
<evidence type="ECO:0000256" key="1">
    <source>
        <dbReference type="ARBA" id="ARBA00002523"/>
    </source>
</evidence>
<keyword evidence="6 10" id="KW-0472">Membrane</keyword>
<dbReference type="GO" id="GO:0098552">
    <property type="term" value="C:side of membrane"/>
    <property type="evidence" value="ECO:0007669"/>
    <property type="project" value="UniProtKB-KW"/>
</dbReference>
<evidence type="ECO:0000313" key="12">
    <source>
        <dbReference type="EMBL" id="CAJ16911.1"/>
    </source>
</evidence>
<accession>Q4FKK2</accession>
<evidence type="ECO:0000256" key="9">
    <source>
        <dbReference type="SAM" id="MobiDB-lite"/>
    </source>
</evidence>
<evidence type="ECO:0000256" key="8">
    <source>
        <dbReference type="ARBA" id="ARBA00023288"/>
    </source>
</evidence>
<dbReference type="EMBL" id="CT009752">
    <property type="protein sequence ID" value="CAJ16911.1"/>
    <property type="molecule type" value="Genomic_DNA"/>
</dbReference>
<organism evidence="12">
    <name type="scientific">Trypanosoma brucei brucei (strain 927/4 GUTat10.1)</name>
    <dbReference type="NCBI Taxonomy" id="185431"/>
    <lineage>
        <taxon>Eukaryota</taxon>
        <taxon>Discoba</taxon>
        <taxon>Euglenozoa</taxon>
        <taxon>Kinetoplastea</taxon>
        <taxon>Metakinetoplastina</taxon>
        <taxon>Trypanosomatida</taxon>
        <taxon>Trypanosomatidae</taxon>
        <taxon>Trypanosoma</taxon>
    </lineage>
</organism>
<evidence type="ECO:0000256" key="6">
    <source>
        <dbReference type="ARBA" id="ARBA00023136"/>
    </source>
</evidence>
<evidence type="ECO:0000256" key="4">
    <source>
        <dbReference type="ARBA" id="ARBA00022622"/>
    </source>
</evidence>
<keyword evidence="5" id="KW-0732">Signal</keyword>
<evidence type="ECO:0000256" key="7">
    <source>
        <dbReference type="ARBA" id="ARBA00023180"/>
    </source>
</evidence>
<evidence type="ECO:0000256" key="10">
    <source>
        <dbReference type="SAM" id="Phobius"/>
    </source>
</evidence>
<dbReference type="AlphaFoldDB" id="Q4FKK2"/>
<dbReference type="Pfam" id="PF13206">
    <property type="entry name" value="VSG_B"/>
    <property type="match status" value="1"/>
</dbReference>
<dbReference type="GO" id="GO:0005886">
    <property type="term" value="C:plasma membrane"/>
    <property type="evidence" value="ECO:0007669"/>
    <property type="project" value="UniProtKB-SubCell"/>
</dbReference>
<keyword evidence="8" id="KW-0449">Lipoprotein</keyword>
<gene>
    <name evidence="12" type="ORF">Tb10.v4.0200</name>
</gene>
<comment type="function">
    <text evidence="1">VSG forms a coat on the surface of the parasite. The trypanosome evades the immune response of the host by expressing a series of antigenically distinct VSGs from an estimated 1000 VSG genes.</text>
</comment>
<dbReference type="VEuPathDB" id="TriTrypDB:Tb10.v4.0200"/>
<comment type="subcellular location">
    <subcellularLocation>
        <location evidence="2">Cell membrane</location>
        <topology evidence="2">Lipid-anchor</topology>
        <topology evidence="2">GPI-anchor</topology>
    </subcellularLocation>
</comment>
<dbReference type="InterPro" id="IPR025932">
    <property type="entry name" value="Trypano_VSG_B_N_dom"/>
</dbReference>
<keyword evidence="7" id="KW-0325">Glycoprotein</keyword>
<protein>
    <submittedName>
        <fullName evidence="12">Variant surface glycoprotein (VSG), putative</fullName>
    </submittedName>
</protein>
<name>Q4FKK2_TRYB2</name>
<feature type="transmembrane region" description="Helical" evidence="10">
    <location>
        <begin position="40"/>
        <end position="61"/>
    </location>
</feature>
<feature type="domain" description="Trypanosome variant surface glycoprotein B-type N-terminal" evidence="11">
    <location>
        <begin position="53"/>
        <end position="453"/>
    </location>
</feature>
<feature type="region of interest" description="Disordered" evidence="9">
    <location>
        <begin position="522"/>
        <end position="542"/>
    </location>
</feature>
<evidence type="ECO:0000259" key="11">
    <source>
        <dbReference type="Pfam" id="PF13206"/>
    </source>
</evidence>
<evidence type="ECO:0000256" key="3">
    <source>
        <dbReference type="ARBA" id="ARBA00022475"/>
    </source>
</evidence>
<keyword evidence="10" id="KW-1133">Transmembrane helix</keyword>
<keyword evidence="10" id="KW-0812">Transmembrane</keyword>